<accession>A0A3N1HKS9</accession>
<feature type="region of interest" description="Disordered" evidence="1">
    <location>
        <begin position="1"/>
        <end position="22"/>
    </location>
</feature>
<organism evidence="2 3">
    <name type="scientific">Pseudokineococcus lusitanus</name>
    <dbReference type="NCBI Taxonomy" id="763993"/>
    <lineage>
        <taxon>Bacteria</taxon>
        <taxon>Bacillati</taxon>
        <taxon>Actinomycetota</taxon>
        <taxon>Actinomycetes</taxon>
        <taxon>Kineosporiales</taxon>
        <taxon>Kineosporiaceae</taxon>
        <taxon>Pseudokineococcus</taxon>
    </lineage>
</organism>
<dbReference type="EMBL" id="RJKN01000004">
    <property type="protein sequence ID" value="ROP43127.1"/>
    <property type="molecule type" value="Genomic_DNA"/>
</dbReference>
<dbReference type="Proteomes" id="UP000276232">
    <property type="component" value="Unassembled WGS sequence"/>
</dbReference>
<reference evidence="2 3" key="1">
    <citation type="journal article" date="2015" name="Stand. Genomic Sci.">
        <title>Genomic Encyclopedia of Bacterial and Archaeal Type Strains, Phase III: the genomes of soil and plant-associated and newly described type strains.</title>
        <authorList>
            <person name="Whitman W.B."/>
            <person name="Woyke T."/>
            <person name="Klenk H.P."/>
            <person name="Zhou Y."/>
            <person name="Lilburn T.G."/>
            <person name="Beck B.J."/>
            <person name="De Vos P."/>
            <person name="Vandamme P."/>
            <person name="Eisen J.A."/>
            <person name="Garrity G."/>
            <person name="Hugenholtz P."/>
            <person name="Kyrpides N.C."/>
        </authorList>
    </citation>
    <scope>NUCLEOTIDE SEQUENCE [LARGE SCALE GENOMIC DNA]</scope>
    <source>
        <strain evidence="2 3">CECT 7306</strain>
    </source>
</reference>
<gene>
    <name evidence="2" type="ORF">EDC03_1722</name>
</gene>
<evidence type="ECO:0000313" key="2">
    <source>
        <dbReference type="EMBL" id="ROP43127.1"/>
    </source>
</evidence>
<evidence type="ECO:0000313" key="3">
    <source>
        <dbReference type="Proteomes" id="UP000276232"/>
    </source>
</evidence>
<sequence length="288" mass="30340">MADDEAGRFRPFAGPDPQAGLTRGQLRASGYEHLARGVYRAAGGPALTHGDRIAVVRAALVRPVVLGGLSAAWALGAELATADDPVVVVAVPPTPDPRPREGLVVRRCALRREEVVRTALGWATTPVRTAADLLLLEPRVRAVATADAVLRAGGLPPSAVAAALAGRRGARGVAGARGLAPLLDPRAESPRESELRLLLHDAGLPAPEVQLEVRDGDGDFVARLDLGWTAPRVGLEYDGATHRERARHSRDLARHNRLRALGWVVLQVDAAALARPAALLAQLRGLLA</sequence>
<dbReference type="OrthoDB" id="3173471at2"/>
<name>A0A3N1HKS9_9ACTN</name>
<evidence type="ECO:0008006" key="4">
    <source>
        <dbReference type="Google" id="ProtNLM"/>
    </source>
</evidence>
<dbReference type="SUPFAM" id="SSF52980">
    <property type="entry name" value="Restriction endonuclease-like"/>
    <property type="match status" value="1"/>
</dbReference>
<evidence type="ECO:0000256" key="1">
    <source>
        <dbReference type="SAM" id="MobiDB-lite"/>
    </source>
</evidence>
<proteinExistence type="predicted"/>
<dbReference type="InParanoid" id="A0A3N1HKS9"/>
<dbReference type="InterPro" id="IPR011335">
    <property type="entry name" value="Restrct_endonuc-II-like"/>
</dbReference>
<comment type="caution">
    <text evidence="2">The sequence shown here is derived from an EMBL/GenBank/DDBJ whole genome shotgun (WGS) entry which is preliminary data.</text>
</comment>
<dbReference type="AlphaFoldDB" id="A0A3N1HKS9"/>
<dbReference type="RefSeq" id="WP_123379834.1">
    <property type="nucleotide sequence ID" value="NZ_RJKN01000004.1"/>
</dbReference>
<keyword evidence="3" id="KW-1185">Reference proteome</keyword>
<protein>
    <recommendedName>
        <fullName evidence="4">DUF559 domain-containing protein</fullName>
    </recommendedName>
</protein>